<name>A0A655Q6H0_VIBCL</name>
<dbReference type="Proteomes" id="UP000044806">
    <property type="component" value="Unassembled WGS sequence"/>
</dbReference>
<evidence type="ECO:0000313" key="2">
    <source>
        <dbReference type="Proteomes" id="UP000044806"/>
    </source>
</evidence>
<gene>
    <name evidence="1" type="ORF">ERS013165_01621</name>
</gene>
<dbReference type="AlphaFoldDB" id="A0A655Q6H0"/>
<dbReference type="EMBL" id="CWOW01000007">
    <property type="protein sequence ID" value="CSA45795.1"/>
    <property type="molecule type" value="Genomic_DNA"/>
</dbReference>
<protein>
    <submittedName>
        <fullName evidence="1">Uncharacterized protein</fullName>
    </submittedName>
</protein>
<accession>A0A655Q6H0</accession>
<organism evidence="1 2">
    <name type="scientific">Vibrio cholerae</name>
    <dbReference type="NCBI Taxonomy" id="666"/>
    <lineage>
        <taxon>Bacteria</taxon>
        <taxon>Pseudomonadati</taxon>
        <taxon>Pseudomonadota</taxon>
        <taxon>Gammaproteobacteria</taxon>
        <taxon>Vibrionales</taxon>
        <taxon>Vibrionaceae</taxon>
        <taxon>Vibrio</taxon>
    </lineage>
</organism>
<sequence>MVLSLPNTLKQTWFTTSGITGFTFAGMMDEPACSSGKLISFRPARGPEESRRRSLQILESFIARRFNAP</sequence>
<reference evidence="1 2" key="1">
    <citation type="submission" date="2015-07" db="EMBL/GenBank/DDBJ databases">
        <authorList>
            <consortium name="Pathogen Informatics"/>
        </authorList>
    </citation>
    <scope>NUCLEOTIDE SEQUENCE [LARGE SCALE GENOMIC DNA]</scope>
    <source>
        <strain evidence="1 2">A51</strain>
    </source>
</reference>
<evidence type="ECO:0000313" key="1">
    <source>
        <dbReference type="EMBL" id="CSA45795.1"/>
    </source>
</evidence>
<proteinExistence type="predicted"/>